<gene>
    <name evidence="2" type="ORF">IM811_013307</name>
</gene>
<dbReference type="Proteomes" id="UP000616885">
    <property type="component" value="Unassembled WGS sequence"/>
</dbReference>
<feature type="compositionally biased region" description="Polar residues" evidence="1">
    <location>
        <begin position="393"/>
        <end position="405"/>
    </location>
</feature>
<accession>A0A8H7N9G5</accession>
<feature type="region of interest" description="Disordered" evidence="1">
    <location>
        <begin position="82"/>
        <end position="112"/>
    </location>
</feature>
<dbReference type="PANTHER" id="PTHR42023:SF1">
    <property type="entry name" value="BHLH DOMAIN-CONTAINING PROTEIN"/>
    <property type="match status" value="1"/>
</dbReference>
<feature type="compositionally biased region" description="Basic and acidic residues" evidence="1">
    <location>
        <begin position="537"/>
        <end position="551"/>
    </location>
</feature>
<organism evidence="2 3">
    <name type="scientific">Bionectria ochroleuca</name>
    <name type="common">Gliocladium roseum</name>
    <dbReference type="NCBI Taxonomy" id="29856"/>
    <lineage>
        <taxon>Eukaryota</taxon>
        <taxon>Fungi</taxon>
        <taxon>Dikarya</taxon>
        <taxon>Ascomycota</taxon>
        <taxon>Pezizomycotina</taxon>
        <taxon>Sordariomycetes</taxon>
        <taxon>Hypocreomycetidae</taxon>
        <taxon>Hypocreales</taxon>
        <taxon>Bionectriaceae</taxon>
        <taxon>Clonostachys</taxon>
    </lineage>
</organism>
<feature type="compositionally biased region" description="Polar residues" evidence="1">
    <location>
        <begin position="364"/>
        <end position="386"/>
    </location>
</feature>
<feature type="compositionally biased region" description="Basic and acidic residues" evidence="1">
    <location>
        <begin position="179"/>
        <end position="190"/>
    </location>
</feature>
<evidence type="ECO:0000313" key="2">
    <source>
        <dbReference type="EMBL" id="KAF9751513.1"/>
    </source>
</evidence>
<feature type="region of interest" description="Disordered" evidence="1">
    <location>
        <begin position="125"/>
        <end position="315"/>
    </location>
</feature>
<comment type="caution">
    <text evidence="2">The sequence shown here is derived from an EMBL/GenBank/DDBJ whole genome shotgun (WGS) entry which is preliminary data.</text>
</comment>
<feature type="compositionally biased region" description="Polar residues" evidence="1">
    <location>
        <begin position="431"/>
        <end position="443"/>
    </location>
</feature>
<feature type="region of interest" description="Disordered" evidence="1">
    <location>
        <begin position="344"/>
        <end position="497"/>
    </location>
</feature>
<protein>
    <submittedName>
        <fullName evidence="2">Uncharacterized protein</fullName>
    </submittedName>
</protein>
<feature type="compositionally biased region" description="Pro residues" evidence="1">
    <location>
        <begin position="464"/>
        <end position="473"/>
    </location>
</feature>
<feature type="compositionally biased region" description="Polar residues" evidence="1">
    <location>
        <begin position="234"/>
        <end position="257"/>
    </location>
</feature>
<feature type="region of interest" description="Disordered" evidence="1">
    <location>
        <begin position="537"/>
        <end position="559"/>
    </location>
</feature>
<name>A0A8H7N9G5_BIOOC</name>
<dbReference type="AlphaFoldDB" id="A0A8H7N9G5"/>
<evidence type="ECO:0000313" key="3">
    <source>
        <dbReference type="Proteomes" id="UP000616885"/>
    </source>
</evidence>
<evidence type="ECO:0000256" key="1">
    <source>
        <dbReference type="SAM" id="MobiDB-lite"/>
    </source>
</evidence>
<feature type="compositionally biased region" description="Low complexity" evidence="1">
    <location>
        <begin position="126"/>
        <end position="135"/>
    </location>
</feature>
<reference evidence="2" key="1">
    <citation type="submission" date="2020-10" db="EMBL/GenBank/DDBJ databases">
        <title>High-Quality Genome Resource of Clonostachys rosea strain S41 by Oxford Nanopore Long-Read Sequencing.</title>
        <authorList>
            <person name="Wang H."/>
        </authorList>
    </citation>
    <scope>NUCLEOTIDE SEQUENCE</scope>
    <source>
        <strain evidence="2">S41</strain>
    </source>
</reference>
<dbReference type="EMBL" id="JADCTT010000005">
    <property type="protein sequence ID" value="KAF9751513.1"/>
    <property type="molecule type" value="Genomic_DNA"/>
</dbReference>
<proteinExistence type="predicted"/>
<dbReference type="PANTHER" id="PTHR42023">
    <property type="entry name" value="BHLH DOMAIN-CONTAINING PROTEIN"/>
    <property type="match status" value="1"/>
</dbReference>
<sequence length="661" mass="72725">MVVARARLLATVSNIVTTTNLVPVSLWSQQQTQPPFGGHRHPKCVSDWRPASSVYLDDHQLNGIAHLYPQSTVMYPYTSGSGAALEPVSPPSSPEPFDGNNEYMDYDVSPIDDEPDVFQRQLEANQPPTTQPSSQAPRGVHTQLTEDDDYQQQPTQVISGPRSGIGKTSIPTMRRERRKQRDAAHAQANKDHRHSPRPGDEPLPKPSQPMGWDDPTNPKSVAQAGPPELAPKFGTTTTVMSGSQDRRQASNPNTASFGQRMRHQFGRGKAEPVQNRPAWNGASGREAQVSPVRDDLNAAPLKIPPKSAKRNERARAPVNLPVTDINEGASAAATAAVRRLMPIKTAPAADRSRGNSPAFETPKSGVSITPQAYANAKPTQIAASPQQWPPRDSSMSTPFVTTAPSNLGVPGQFNIPRKSIGHPRTPAHAPQLSTSSSIYSDNPANDDDDEATWRRLASGDPFGRQPPPPPPPPPRDEWSPETVPSNSDEEEVEIPIKSMPIVSVMERKRPIPGRNSPAAMMDNAIVISLKTATIAEKEAEKEAQAEAEKELPPVPSEPLEPEDRIAFLSSQLESLAIRRVNLTKSIKQLTELMPKDMLIVSAEVQRKREEEKRKVEVMQQELSDIQQQEYVLGLKLHRAYRRQDRELEHNTGTLWVRRVTG</sequence>